<dbReference type="CDD" id="cd07067">
    <property type="entry name" value="HP_PGM_like"/>
    <property type="match status" value="1"/>
</dbReference>
<dbReference type="Gene3D" id="3.40.50.1240">
    <property type="entry name" value="Phosphoglycerate mutase-like"/>
    <property type="match status" value="1"/>
</dbReference>
<evidence type="ECO:0000313" key="2">
    <source>
        <dbReference type="Proteomes" id="UP000641803"/>
    </source>
</evidence>
<gene>
    <name evidence="1" type="ORF">H9652_18845</name>
</gene>
<protein>
    <submittedName>
        <fullName evidence="1">Histidine phosphatase family protein</fullName>
    </submittedName>
</protein>
<proteinExistence type="predicted"/>
<dbReference type="Proteomes" id="UP000641803">
    <property type="component" value="Unassembled WGS sequence"/>
</dbReference>
<accession>A0ABR8RXD2</accession>
<reference evidence="1 2" key="1">
    <citation type="submission" date="2020-08" db="EMBL/GenBank/DDBJ databases">
        <title>A Genomic Blueprint of the Chicken Gut Microbiome.</title>
        <authorList>
            <person name="Gilroy R."/>
            <person name="Ravi A."/>
            <person name="Getino M."/>
            <person name="Pursley I."/>
            <person name="Horton D.L."/>
            <person name="Alikhan N.-F."/>
            <person name="Baker D."/>
            <person name="Gharbi K."/>
            <person name="Hall N."/>
            <person name="Watson M."/>
            <person name="Adriaenssens E.M."/>
            <person name="Foster-Nyarko E."/>
            <person name="Jarju S."/>
            <person name="Secka A."/>
            <person name="Antonio M."/>
            <person name="Oren A."/>
            <person name="Chaudhuri R."/>
            <person name="La Ragione R.M."/>
            <person name="Hildebrand F."/>
            <person name="Pallen M.J."/>
        </authorList>
    </citation>
    <scope>NUCLEOTIDE SEQUENCE [LARGE SCALE GENOMIC DNA]</scope>
    <source>
        <strain evidence="1 2">Sa4CUA1</strain>
    </source>
</reference>
<dbReference type="RefSeq" id="WP_191798266.1">
    <property type="nucleotide sequence ID" value="NZ_JACSQQ010000055.1"/>
</dbReference>
<dbReference type="PIRSF" id="PIRSF000709">
    <property type="entry name" value="6PFK_2-Ptase"/>
    <property type="match status" value="1"/>
</dbReference>
<dbReference type="Pfam" id="PF00300">
    <property type="entry name" value="His_Phos_1"/>
    <property type="match status" value="1"/>
</dbReference>
<dbReference type="SUPFAM" id="SSF53254">
    <property type="entry name" value="Phosphoglycerate mutase-like"/>
    <property type="match status" value="1"/>
</dbReference>
<keyword evidence="2" id="KW-1185">Reference proteome</keyword>
<name>A0ABR8RXD2_9CELL</name>
<sequence>MPEPQLVLLRHGETEWSRTGQHTGTSDIPLTPHGEEQARAAGAFLAGRSFALALRSPLLRARRTADLAGHPDAVADPNLAEWDYGPVEGRTADDVSREIGRDWLIFRDGVHVVPRADGAPGEPGTRHGETLDDVADRARSVVRRVDPVLRDGGDVLLVAHGHLLRVLAAVWLELGPATAARFELGTASISLLGHGHGLRTVEGWNLPTA</sequence>
<comment type="caution">
    <text evidence="1">The sequence shown here is derived from an EMBL/GenBank/DDBJ whole genome shotgun (WGS) entry which is preliminary data.</text>
</comment>
<dbReference type="InterPro" id="IPR050275">
    <property type="entry name" value="PGM_Phosphatase"/>
</dbReference>
<dbReference type="SMART" id="SM00855">
    <property type="entry name" value="PGAM"/>
    <property type="match status" value="1"/>
</dbReference>
<dbReference type="EMBL" id="JACSQQ010000055">
    <property type="protein sequence ID" value="MBD7952456.1"/>
    <property type="molecule type" value="Genomic_DNA"/>
</dbReference>
<organism evidence="1 2">
    <name type="scientific">Oerskovia rustica</name>
    <dbReference type="NCBI Taxonomy" id="2762237"/>
    <lineage>
        <taxon>Bacteria</taxon>
        <taxon>Bacillati</taxon>
        <taxon>Actinomycetota</taxon>
        <taxon>Actinomycetes</taxon>
        <taxon>Micrococcales</taxon>
        <taxon>Cellulomonadaceae</taxon>
        <taxon>Oerskovia</taxon>
    </lineage>
</organism>
<evidence type="ECO:0000313" key="1">
    <source>
        <dbReference type="EMBL" id="MBD7952456.1"/>
    </source>
</evidence>
<dbReference type="PANTHER" id="PTHR48100">
    <property type="entry name" value="BROAD-SPECIFICITY PHOSPHATASE YOR283W-RELATED"/>
    <property type="match status" value="1"/>
</dbReference>
<dbReference type="PANTHER" id="PTHR48100:SF15">
    <property type="entry name" value="SEDOHEPTULOSE 1,7-BISPHOSPHATASE"/>
    <property type="match status" value="1"/>
</dbReference>
<dbReference type="InterPro" id="IPR029033">
    <property type="entry name" value="His_PPase_superfam"/>
</dbReference>
<dbReference type="InterPro" id="IPR013078">
    <property type="entry name" value="His_Pase_superF_clade-1"/>
</dbReference>